<dbReference type="Proteomes" id="UP000646484">
    <property type="component" value="Unassembled WGS sequence"/>
</dbReference>
<dbReference type="SUPFAM" id="SSF56281">
    <property type="entry name" value="Metallo-hydrolase/oxidoreductase"/>
    <property type="match status" value="1"/>
</dbReference>
<evidence type="ECO:0000313" key="2">
    <source>
        <dbReference type="Proteomes" id="UP000646484"/>
    </source>
</evidence>
<name>A0ABR7D0R0_9BACT</name>
<protein>
    <submittedName>
        <fullName evidence="1">MBL fold metallo-hydrolase</fullName>
    </submittedName>
</protein>
<dbReference type="EMBL" id="JACOOH010000004">
    <property type="protein sequence ID" value="MBC5621526.1"/>
    <property type="molecule type" value="Genomic_DNA"/>
</dbReference>
<dbReference type="Gene3D" id="3.60.15.10">
    <property type="entry name" value="Ribonuclease Z/Hydroxyacylglutathione hydrolase-like"/>
    <property type="match status" value="1"/>
</dbReference>
<dbReference type="Pfam" id="PF13483">
    <property type="entry name" value="Lactamase_B_3"/>
    <property type="match status" value="1"/>
</dbReference>
<dbReference type="InterPro" id="IPR036866">
    <property type="entry name" value="RibonucZ/Hydroxyglut_hydro"/>
</dbReference>
<dbReference type="InterPro" id="IPR050114">
    <property type="entry name" value="UPF0173_UPF0282_UlaG_hydrolase"/>
</dbReference>
<keyword evidence="2" id="KW-1185">Reference proteome</keyword>
<accession>A0ABR7D0R0</accession>
<reference evidence="1 2" key="1">
    <citation type="submission" date="2020-08" db="EMBL/GenBank/DDBJ databases">
        <title>Genome public.</title>
        <authorList>
            <person name="Liu C."/>
            <person name="Sun Q."/>
        </authorList>
    </citation>
    <scope>NUCLEOTIDE SEQUENCE [LARGE SCALE GENOMIC DNA]</scope>
    <source>
        <strain evidence="1 2">NSJ-56</strain>
    </source>
</reference>
<organism evidence="1 2">
    <name type="scientific">Butyricimonas hominis</name>
    <dbReference type="NCBI Taxonomy" id="2763032"/>
    <lineage>
        <taxon>Bacteria</taxon>
        <taxon>Pseudomonadati</taxon>
        <taxon>Bacteroidota</taxon>
        <taxon>Bacteroidia</taxon>
        <taxon>Bacteroidales</taxon>
        <taxon>Odoribacteraceae</taxon>
        <taxon>Butyricimonas</taxon>
    </lineage>
</organism>
<gene>
    <name evidence="1" type="ORF">H8S64_10490</name>
</gene>
<sequence length="230" mass="25978">MIAGMTSIAQKFESDSFVTKDGKSLKITFIKHGSLMFEFDGKIIYVDPVSDYADYSTLPKADVILITHEHADHLDPKAIADVEKKDTRIVINASAREKLGKGDVMKNGDQIQVTPWLKVEAVPAYNTTPGREMYHPKDRDNGYVLTLGGTRIYVAGDTEDIPELKRLKDIEIAFLPVNQPYTMTVAQADKAARMVNPKVLYPYHYGNTYVEELQKNLKDTKIDVRIRQLQ</sequence>
<proteinExistence type="predicted"/>
<dbReference type="PANTHER" id="PTHR43546:SF3">
    <property type="entry name" value="UPF0173 METAL-DEPENDENT HYDROLASE MJ1163"/>
    <property type="match status" value="1"/>
</dbReference>
<evidence type="ECO:0000313" key="1">
    <source>
        <dbReference type="EMBL" id="MBC5621526.1"/>
    </source>
</evidence>
<comment type="caution">
    <text evidence="1">The sequence shown here is derived from an EMBL/GenBank/DDBJ whole genome shotgun (WGS) entry which is preliminary data.</text>
</comment>
<dbReference type="PANTHER" id="PTHR43546">
    <property type="entry name" value="UPF0173 METAL-DEPENDENT HYDROLASE MJ1163-RELATED"/>
    <property type="match status" value="1"/>
</dbReference>